<evidence type="ECO:0000256" key="7">
    <source>
        <dbReference type="ARBA" id="ARBA00022840"/>
    </source>
</evidence>
<evidence type="ECO:0000256" key="4">
    <source>
        <dbReference type="ARBA" id="ARBA00022573"/>
    </source>
</evidence>
<name>A0A347UEN3_9RHOB</name>
<accession>A0A347UEN3</accession>
<comment type="similarity">
    <text evidence="3">Belongs to the CobB/CobQ family. CobQ subfamily.</text>
</comment>
<dbReference type="Proteomes" id="UP000261704">
    <property type="component" value="Chromosome"/>
</dbReference>
<reference evidence="12 13" key="1">
    <citation type="submission" date="2018-09" db="EMBL/GenBank/DDBJ databases">
        <title>Profundibacter amoris BAR1 gen. nov., sp. nov., a new member of the Roseobacter clade isolated at Lokis Castle Vent Field on the Arctic Mid-Oceanic Ridge.</title>
        <authorList>
            <person name="Le Moine Bauer S."/>
            <person name="Sjoeberg A.G."/>
            <person name="L'Haridon S."/>
            <person name="Stokke R."/>
            <person name="Roalkvam I."/>
            <person name="Steen I.H."/>
            <person name="Dahle H."/>
        </authorList>
    </citation>
    <scope>NUCLEOTIDE SEQUENCE [LARGE SCALE GENOMIC DNA]</scope>
    <source>
        <strain evidence="12 13">BAR1</strain>
    </source>
</reference>
<dbReference type="CDD" id="cd03130">
    <property type="entry name" value="GATase1_CobB"/>
    <property type="match status" value="1"/>
</dbReference>
<dbReference type="InterPro" id="IPR011698">
    <property type="entry name" value="GATase_3"/>
</dbReference>
<dbReference type="PANTHER" id="PTHR43873">
    <property type="entry name" value="COBYRINATE A,C-DIAMIDE SYNTHASE"/>
    <property type="match status" value="1"/>
</dbReference>
<sequence length="454" mass="48678">MARFLISAAHKSSGKTVVSTGLAAALTGQGDVVQCFKKGPDYIDPMWLAAASRRPCYNLDFNTMPAEEFTTLMCDRARGADIAMIEANKGLYDGVKLDGSDANAALAKVTKTPAILVIDTNGMTRGIAPLLIGYQGFDADVDIAGVILNKVGGPRHEGKLRAAVQAYTDIPVIGAVGRNPALDIGERHLGLTTPTETDHLDSKIAQIAEIIGGQVDLDQVRTIAAKAPTLDAAPAVVVDPVFKGLRIAIARDRAFGFYYADDLDAFAALGAELVPFNALTDTALPDADGLFLGGGFPETQMQGLAANQALRKDIKRALEAGMPCYAECGGLMYLCRSLGWNDQSYPMCDVVAADAVMCKRPQGRGYVEYTTTPEHPWGPRNGQTKAHEFHYARLDNLAANTVFGRDLTRGAGIDGAHDAIVTGNALAGFCHQRHTRENPWVERFLGFVQRVKNR</sequence>
<evidence type="ECO:0000256" key="8">
    <source>
        <dbReference type="ARBA" id="ARBA00022842"/>
    </source>
</evidence>
<dbReference type="AlphaFoldDB" id="A0A347UEN3"/>
<keyword evidence="7" id="KW-0067">ATP-binding</keyword>
<gene>
    <name evidence="12" type="ORF">BAR1_04815</name>
</gene>
<evidence type="ECO:0000256" key="9">
    <source>
        <dbReference type="ARBA" id="ARBA00022962"/>
    </source>
</evidence>
<dbReference type="GO" id="GO:0042242">
    <property type="term" value="F:cobyrinic acid a,c-diamide synthase activity"/>
    <property type="evidence" value="ECO:0007669"/>
    <property type="project" value="InterPro"/>
</dbReference>
<dbReference type="InterPro" id="IPR027417">
    <property type="entry name" value="P-loop_NTPase"/>
</dbReference>
<dbReference type="SUPFAM" id="SSF52540">
    <property type="entry name" value="P-loop containing nucleoside triphosphate hydrolases"/>
    <property type="match status" value="1"/>
</dbReference>
<evidence type="ECO:0000313" key="12">
    <source>
        <dbReference type="EMBL" id="AXX97311.1"/>
    </source>
</evidence>
<evidence type="ECO:0000256" key="3">
    <source>
        <dbReference type="ARBA" id="ARBA00006205"/>
    </source>
</evidence>
<dbReference type="OrthoDB" id="9764035at2"/>
<dbReference type="Gene3D" id="3.40.50.880">
    <property type="match status" value="1"/>
</dbReference>
<dbReference type="NCBIfam" id="NF002204">
    <property type="entry name" value="PRK01077.1"/>
    <property type="match status" value="1"/>
</dbReference>
<protein>
    <submittedName>
        <fullName evidence="12">Cobyrinate a,c-diamide synthase</fullName>
    </submittedName>
</protein>
<dbReference type="CDD" id="cd05388">
    <property type="entry name" value="CobB_N"/>
    <property type="match status" value="1"/>
</dbReference>
<evidence type="ECO:0000259" key="11">
    <source>
        <dbReference type="Pfam" id="PF07685"/>
    </source>
</evidence>
<dbReference type="GO" id="GO:0005524">
    <property type="term" value="F:ATP binding"/>
    <property type="evidence" value="ECO:0007669"/>
    <property type="project" value="UniProtKB-KW"/>
</dbReference>
<dbReference type="Pfam" id="PF01656">
    <property type="entry name" value="CbiA"/>
    <property type="match status" value="1"/>
</dbReference>
<evidence type="ECO:0000313" key="13">
    <source>
        <dbReference type="Proteomes" id="UP000261704"/>
    </source>
</evidence>
<dbReference type="Pfam" id="PF07685">
    <property type="entry name" value="GATase_3"/>
    <property type="match status" value="1"/>
</dbReference>
<dbReference type="KEGG" id="pamo:BAR1_04815"/>
<feature type="domain" description="CobB/CobQ-like glutamine amidotransferase" evidence="11">
    <location>
        <begin position="246"/>
        <end position="432"/>
    </location>
</feature>
<dbReference type="InterPro" id="IPR004484">
    <property type="entry name" value="CbiA/CobB_synth"/>
</dbReference>
<comment type="cofactor">
    <cofactor evidence="1">
        <name>Mg(2+)</name>
        <dbReference type="ChEBI" id="CHEBI:18420"/>
    </cofactor>
</comment>
<evidence type="ECO:0000256" key="1">
    <source>
        <dbReference type="ARBA" id="ARBA00001946"/>
    </source>
</evidence>
<keyword evidence="6" id="KW-0547">Nucleotide-binding</keyword>
<dbReference type="RefSeq" id="WP_118941968.1">
    <property type="nucleotide sequence ID" value="NZ_CP032125.1"/>
</dbReference>
<dbReference type="Gene3D" id="3.40.50.300">
    <property type="entry name" value="P-loop containing nucleotide triphosphate hydrolases"/>
    <property type="match status" value="1"/>
</dbReference>
<dbReference type="InterPro" id="IPR002586">
    <property type="entry name" value="CobQ/CobB/MinD/ParA_Nub-bd_dom"/>
</dbReference>
<keyword evidence="8" id="KW-0460">Magnesium</keyword>
<dbReference type="SUPFAM" id="SSF52317">
    <property type="entry name" value="Class I glutamine amidotransferase-like"/>
    <property type="match status" value="1"/>
</dbReference>
<proteinExistence type="inferred from homology"/>
<dbReference type="NCBIfam" id="TIGR00379">
    <property type="entry name" value="cobB"/>
    <property type="match status" value="1"/>
</dbReference>
<dbReference type="EMBL" id="CP032125">
    <property type="protein sequence ID" value="AXX97311.1"/>
    <property type="molecule type" value="Genomic_DNA"/>
</dbReference>
<dbReference type="InterPro" id="IPR029062">
    <property type="entry name" value="Class_I_gatase-like"/>
</dbReference>
<keyword evidence="5" id="KW-0436">Ligase</keyword>
<organism evidence="12 13">
    <name type="scientific">Profundibacter amoris</name>
    <dbReference type="NCBI Taxonomy" id="2171755"/>
    <lineage>
        <taxon>Bacteria</taxon>
        <taxon>Pseudomonadati</taxon>
        <taxon>Pseudomonadota</taxon>
        <taxon>Alphaproteobacteria</taxon>
        <taxon>Rhodobacterales</taxon>
        <taxon>Paracoccaceae</taxon>
        <taxon>Profundibacter</taxon>
    </lineage>
</organism>
<keyword evidence="13" id="KW-1185">Reference proteome</keyword>
<feature type="domain" description="CobQ/CobB/MinD/ParA nucleotide binding" evidence="10">
    <location>
        <begin position="13"/>
        <end position="187"/>
    </location>
</feature>
<evidence type="ECO:0000259" key="10">
    <source>
        <dbReference type="Pfam" id="PF01656"/>
    </source>
</evidence>
<evidence type="ECO:0000256" key="2">
    <source>
        <dbReference type="ARBA" id="ARBA00004953"/>
    </source>
</evidence>
<evidence type="ECO:0000256" key="5">
    <source>
        <dbReference type="ARBA" id="ARBA00022598"/>
    </source>
</evidence>
<keyword evidence="4" id="KW-0169">Cobalamin biosynthesis</keyword>
<dbReference type="GO" id="GO:0009236">
    <property type="term" value="P:cobalamin biosynthetic process"/>
    <property type="evidence" value="ECO:0007669"/>
    <property type="project" value="UniProtKB-KW"/>
</dbReference>
<evidence type="ECO:0000256" key="6">
    <source>
        <dbReference type="ARBA" id="ARBA00022741"/>
    </source>
</evidence>
<comment type="pathway">
    <text evidence="2">Cofactor biosynthesis; adenosylcobalamin biosynthesis.</text>
</comment>
<dbReference type="PANTHER" id="PTHR43873:SF1">
    <property type="entry name" value="COBYRINATE A,C-DIAMIDE SYNTHASE"/>
    <property type="match status" value="1"/>
</dbReference>
<dbReference type="PROSITE" id="PS51274">
    <property type="entry name" value="GATASE_COBBQ"/>
    <property type="match status" value="1"/>
</dbReference>
<keyword evidence="9" id="KW-0315">Glutamine amidotransferase</keyword>